<proteinExistence type="predicted"/>
<evidence type="ECO:0000313" key="2">
    <source>
        <dbReference type="Proteomes" id="UP000218263"/>
    </source>
</evidence>
<gene>
    <name evidence="1" type="ORF">MgSA37_00557</name>
</gene>
<dbReference type="Proteomes" id="UP000218263">
    <property type="component" value="Chromosome"/>
</dbReference>
<dbReference type="SUPFAM" id="SSF160631">
    <property type="entry name" value="SMI1/KNR4-like"/>
    <property type="match status" value="1"/>
</dbReference>
<sequence>MFITEAIELLKTYNGPLGLTLHKGASGELINKAENTYGVTFPTDFKTFYRFTDGFETGEDIFHKIPPSLWVCSAGQKRWGTSNPLPGIRHINQATIK</sequence>
<dbReference type="Pfam" id="PF09346">
    <property type="entry name" value="SMI1_KNR4"/>
    <property type="match status" value="1"/>
</dbReference>
<reference evidence="1 2" key="1">
    <citation type="submission" date="2015-12" db="EMBL/GenBank/DDBJ databases">
        <title>Genome sequence of Mucilaginibacter gotjawali.</title>
        <authorList>
            <person name="Lee J.S."/>
            <person name="Lee K.C."/>
            <person name="Kim K.K."/>
            <person name="Lee B.W."/>
        </authorList>
    </citation>
    <scope>NUCLEOTIDE SEQUENCE [LARGE SCALE GENOMIC DNA]</scope>
    <source>
        <strain evidence="1 2">SA3-7</strain>
    </source>
</reference>
<dbReference type="AlphaFoldDB" id="A0A110B0I7"/>
<name>A0A110B0I7_9SPHI</name>
<dbReference type="InterPro" id="IPR018958">
    <property type="entry name" value="Knr4/Smi1-like_dom"/>
</dbReference>
<keyword evidence="2" id="KW-1185">Reference proteome</keyword>
<dbReference type="InterPro" id="IPR037883">
    <property type="entry name" value="Knr4/Smi1-like_sf"/>
</dbReference>
<organism evidence="1 2">
    <name type="scientific">Mucilaginibacter gotjawali</name>
    <dbReference type="NCBI Taxonomy" id="1550579"/>
    <lineage>
        <taxon>Bacteria</taxon>
        <taxon>Pseudomonadati</taxon>
        <taxon>Bacteroidota</taxon>
        <taxon>Sphingobacteriia</taxon>
        <taxon>Sphingobacteriales</taxon>
        <taxon>Sphingobacteriaceae</taxon>
        <taxon>Mucilaginibacter</taxon>
    </lineage>
</organism>
<evidence type="ECO:0000313" key="1">
    <source>
        <dbReference type="EMBL" id="BAU52400.1"/>
    </source>
</evidence>
<dbReference type="RefSeq" id="WP_096349729.1">
    <property type="nucleotide sequence ID" value="NZ_AP017313.1"/>
</dbReference>
<dbReference type="OrthoDB" id="1494506at2"/>
<protein>
    <submittedName>
        <fullName evidence="1">Uncharacterized protein</fullName>
    </submittedName>
</protein>
<dbReference type="Gene3D" id="3.40.1580.10">
    <property type="entry name" value="SMI1/KNR4-like"/>
    <property type="match status" value="1"/>
</dbReference>
<accession>A0A110B0I7</accession>
<dbReference type="KEGG" id="mgot:MgSA37_00557"/>
<dbReference type="EMBL" id="AP017313">
    <property type="protein sequence ID" value="BAU52400.1"/>
    <property type="molecule type" value="Genomic_DNA"/>
</dbReference>